<dbReference type="Proteomes" id="UP001189429">
    <property type="component" value="Unassembled WGS sequence"/>
</dbReference>
<feature type="region of interest" description="Disordered" evidence="1">
    <location>
        <begin position="536"/>
        <end position="559"/>
    </location>
</feature>
<comment type="caution">
    <text evidence="3">The sequence shown here is derived from an EMBL/GenBank/DDBJ whole genome shotgun (WGS) entry which is preliminary data.</text>
</comment>
<gene>
    <name evidence="3" type="ORF">PCOR1329_LOCUS73771</name>
</gene>
<organism evidence="3 4">
    <name type="scientific">Prorocentrum cordatum</name>
    <dbReference type="NCBI Taxonomy" id="2364126"/>
    <lineage>
        <taxon>Eukaryota</taxon>
        <taxon>Sar</taxon>
        <taxon>Alveolata</taxon>
        <taxon>Dinophyceae</taxon>
        <taxon>Prorocentrales</taxon>
        <taxon>Prorocentraceae</taxon>
        <taxon>Prorocentrum</taxon>
    </lineage>
</organism>
<evidence type="ECO:0000256" key="1">
    <source>
        <dbReference type="SAM" id="MobiDB-lite"/>
    </source>
</evidence>
<proteinExistence type="predicted"/>
<feature type="transmembrane region" description="Helical" evidence="2">
    <location>
        <begin position="338"/>
        <end position="363"/>
    </location>
</feature>
<feature type="transmembrane region" description="Helical" evidence="2">
    <location>
        <begin position="181"/>
        <end position="199"/>
    </location>
</feature>
<evidence type="ECO:0000313" key="3">
    <source>
        <dbReference type="EMBL" id="CAK0894856.1"/>
    </source>
</evidence>
<keyword evidence="4" id="KW-1185">Reference proteome</keyword>
<accession>A0ABN9X9S9</accession>
<feature type="transmembrane region" description="Helical" evidence="2">
    <location>
        <begin position="219"/>
        <end position="237"/>
    </location>
</feature>
<dbReference type="EMBL" id="CAUYUJ010019955">
    <property type="protein sequence ID" value="CAK0894856.1"/>
    <property type="molecule type" value="Genomic_DNA"/>
</dbReference>
<reference evidence="3" key="1">
    <citation type="submission" date="2023-10" db="EMBL/GenBank/DDBJ databases">
        <authorList>
            <person name="Chen Y."/>
            <person name="Shah S."/>
            <person name="Dougan E. K."/>
            <person name="Thang M."/>
            <person name="Chan C."/>
        </authorList>
    </citation>
    <scope>NUCLEOTIDE SEQUENCE [LARGE SCALE GENOMIC DNA]</scope>
</reference>
<keyword evidence="2" id="KW-1133">Transmembrane helix</keyword>
<keyword evidence="2" id="KW-0472">Membrane</keyword>
<keyword evidence="2" id="KW-0812">Transmembrane</keyword>
<protein>
    <recommendedName>
        <fullName evidence="5">Ion transport domain-containing protein</fullName>
    </recommendedName>
</protein>
<feature type="transmembrane region" description="Helical" evidence="2">
    <location>
        <begin position="249"/>
        <end position="269"/>
    </location>
</feature>
<sequence>MFLHAEAFSSTSDSQLSCTCASLKEWADEWDNHADSGNWHSLLDDWCGKLSNKDDESSKQSEANGYTSQRWKHLEKLHQIWQAEGFSQSIPTILNQISPGLSTKFLKSLCVRVPHDAIPVRLYQFANIACPVSVVSGRLDQGITDGVCLLIELVTVMAPVIGRCGDPLLRPRLFFIKAETLFCYVVELWSIWFAISLWTTDNYICNRPFHLSMLIFVKWFQFMLSCLNFSFLIEHLLPAWVAMTSRQSLFFLAYLVLTAAGTTMAYYALPINEPTADKTNGPFLEWLAAFVRTFRLDFLADFDDKDLEGVRQKVNGTDQLIIDVANDQAASFHWALKFFTLACGLFFPIIALNLYVSLLGAVYQDALQHDCHLKGTFQMNSSSRLLVQRHFWRKVCCGIFDRCGGIFSLTYFERFSHACVEREGKKHEGFWIVVSEESLDEMYQEGEEDLPAAHAGEPPSRYSRITASSAWLRRISKRASWEAREASTETRQAAESMQEMRGLLEKVSTRLDALNVSRIEERLEELRSEVKELRGAIDEASSQPKKPSALCFRGGAVSA</sequence>
<evidence type="ECO:0000256" key="2">
    <source>
        <dbReference type="SAM" id="Phobius"/>
    </source>
</evidence>
<name>A0ABN9X9S9_9DINO</name>
<evidence type="ECO:0008006" key="5">
    <source>
        <dbReference type="Google" id="ProtNLM"/>
    </source>
</evidence>
<evidence type="ECO:0000313" key="4">
    <source>
        <dbReference type="Proteomes" id="UP001189429"/>
    </source>
</evidence>